<feature type="region of interest" description="Disordered" evidence="1">
    <location>
        <begin position="335"/>
        <end position="367"/>
    </location>
</feature>
<reference evidence="2" key="1">
    <citation type="submission" date="2016-04" db="EMBL/GenBank/DDBJ databases">
        <authorList>
            <person name="Evans L.H."/>
            <person name="Alamgir A."/>
            <person name="Owens N."/>
            <person name="Weber N.D."/>
            <person name="Virtaneva K."/>
            <person name="Barbian K."/>
            <person name="Babar A."/>
            <person name="Rosenke K."/>
        </authorList>
    </citation>
    <scope>NUCLEOTIDE SEQUENCE [LARGE SCALE GENOMIC DNA]</scope>
    <source>
        <strain evidence="2">CBS 101.48</strain>
    </source>
</reference>
<dbReference type="Proteomes" id="UP000078561">
    <property type="component" value="Unassembled WGS sequence"/>
</dbReference>
<dbReference type="Pfam" id="PF07173">
    <property type="entry name" value="GRDP-like"/>
    <property type="match status" value="1"/>
</dbReference>
<protein>
    <submittedName>
        <fullName evidence="2">Uncharacterized protein</fullName>
    </submittedName>
</protein>
<gene>
    <name evidence="2" type="primary">ABSGL_02254.1 scaffold 2873</name>
</gene>
<name>A0A168LHZ6_ABSGL</name>
<dbReference type="STRING" id="4829.A0A168LHZ6"/>
<feature type="compositionally biased region" description="Low complexity" evidence="1">
    <location>
        <begin position="357"/>
        <end position="366"/>
    </location>
</feature>
<feature type="region of interest" description="Disordered" evidence="1">
    <location>
        <begin position="140"/>
        <end position="166"/>
    </location>
</feature>
<accession>A0A168LHZ6</accession>
<feature type="compositionally biased region" description="Low complexity" evidence="1">
    <location>
        <begin position="141"/>
        <end position="166"/>
    </location>
</feature>
<dbReference type="AlphaFoldDB" id="A0A168LHZ6"/>
<keyword evidence="3" id="KW-1185">Reference proteome</keyword>
<organism evidence="2">
    <name type="scientific">Absidia glauca</name>
    <name type="common">Pin mould</name>
    <dbReference type="NCBI Taxonomy" id="4829"/>
    <lineage>
        <taxon>Eukaryota</taxon>
        <taxon>Fungi</taxon>
        <taxon>Fungi incertae sedis</taxon>
        <taxon>Mucoromycota</taxon>
        <taxon>Mucoromycotina</taxon>
        <taxon>Mucoromycetes</taxon>
        <taxon>Mucorales</taxon>
        <taxon>Cunninghamellaceae</taxon>
        <taxon>Absidia</taxon>
    </lineage>
</organism>
<evidence type="ECO:0000313" key="3">
    <source>
        <dbReference type="Proteomes" id="UP000078561"/>
    </source>
</evidence>
<evidence type="ECO:0000256" key="1">
    <source>
        <dbReference type="SAM" id="MobiDB-lite"/>
    </source>
</evidence>
<proteinExistence type="predicted"/>
<dbReference type="OrthoDB" id="2684236at2759"/>
<dbReference type="EMBL" id="LT551286">
    <property type="protein sequence ID" value="SAL96827.1"/>
    <property type="molecule type" value="Genomic_DNA"/>
</dbReference>
<evidence type="ECO:0000313" key="2">
    <source>
        <dbReference type="EMBL" id="SAL96827.1"/>
    </source>
</evidence>
<dbReference type="InterPro" id="IPR009836">
    <property type="entry name" value="GRDP-like"/>
</dbReference>
<dbReference type="InParanoid" id="A0A168LHZ6"/>
<sequence>MTFDGFDLNSFDQLKHSFPSLDHHVSVQNGICYLSLLEQFIQLRIKFADYLDAFHARAELRYELWIRGYQHRSSLGISFSAIIPPIVNDLMRERQDNEKDVAWIRGTMLNNRGTLKKSVTESGSESIAHRLKKILLHQNHPKPQQQQKQGGTGTSVSMATTSHSSSRAMSGFIKNSIRRKTTSMYDVEPILLRQLHFRALEQEYTVAEEKQKQKKIRDLAYAINACYGNNPSPFSLDLIQAAERQHGFHERLVHVSWSLPDSFVLGIRRYKNFLLSMRYDDTRALMGISSSALAMEEVALVWQLHMLFPTAYRRFTLKHTNTVVNHEDSIPYYSLEDDADDTNNDNNETKNENHYATTTTTNTENEGGNRRFSTTWVIIKGKQKHSHSARVHPSLGSDYHHGSIVVDDPIDSLSIYSDHCQ</sequence>